<keyword evidence="1" id="KW-0229">DNA integration</keyword>
<dbReference type="PROSITE" id="PS51900">
    <property type="entry name" value="CB"/>
    <property type="match status" value="1"/>
</dbReference>
<dbReference type="RefSeq" id="WP_201362017.1">
    <property type="nucleotide sequence ID" value="NZ_BNJJ01000006.1"/>
</dbReference>
<dbReference type="InterPro" id="IPR044068">
    <property type="entry name" value="CB"/>
</dbReference>
<evidence type="ECO:0000313" key="8">
    <source>
        <dbReference type="Proteomes" id="UP000635565"/>
    </source>
</evidence>
<gene>
    <name evidence="7" type="ORF">KSZ_23990</name>
</gene>
<dbReference type="CDD" id="cd01189">
    <property type="entry name" value="INT_ICEBs1_C_like"/>
    <property type="match status" value="1"/>
</dbReference>
<dbReference type="InterPro" id="IPR050090">
    <property type="entry name" value="Tyrosine_recombinase_XerCD"/>
</dbReference>
<dbReference type="EMBL" id="BNJJ01000006">
    <property type="protein sequence ID" value="GHO84393.1"/>
    <property type="molecule type" value="Genomic_DNA"/>
</dbReference>
<evidence type="ECO:0000256" key="2">
    <source>
        <dbReference type="ARBA" id="ARBA00023125"/>
    </source>
</evidence>
<evidence type="ECO:0000259" key="6">
    <source>
        <dbReference type="PROSITE" id="PS51900"/>
    </source>
</evidence>
<dbReference type="Pfam" id="PF00589">
    <property type="entry name" value="Phage_integrase"/>
    <property type="match status" value="1"/>
</dbReference>
<evidence type="ECO:0000256" key="3">
    <source>
        <dbReference type="ARBA" id="ARBA00023172"/>
    </source>
</evidence>
<keyword evidence="2 4" id="KW-0238">DNA-binding</keyword>
<evidence type="ECO:0000256" key="1">
    <source>
        <dbReference type="ARBA" id="ARBA00022908"/>
    </source>
</evidence>
<evidence type="ECO:0000256" key="4">
    <source>
        <dbReference type="PROSITE-ProRule" id="PRU01248"/>
    </source>
</evidence>
<dbReference type="PANTHER" id="PTHR30349:SF91">
    <property type="entry name" value="INTA PROTEIN"/>
    <property type="match status" value="1"/>
</dbReference>
<feature type="domain" description="Tyr recombinase" evidence="5">
    <location>
        <begin position="168"/>
        <end position="371"/>
    </location>
</feature>
<dbReference type="InterPro" id="IPR002104">
    <property type="entry name" value="Integrase_catalytic"/>
</dbReference>
<dbReference type="InterPro" id="IPR013762">
    <property type="entry name" value="Integrase-like_cat_sf"/>
</dbReference>
<dbReference type="InterPro" id="IPR004107">
    <property type="entry name" value="Integrase_SAM-like_N"/>
</dbReference>
<comment type="caution">
    <text evidence="7">The sequence shown here is derived from an EMBL/GenBank/DDBJ whole genome shotgun (WGS) entry which is preliminary data.</text>
</comment>
<reference evidence="7 8" key="1">
    <citation type="journal article" date="2021" name="Int. J. Syst. Evol. Microbiol.">
        <title>Reticulibacter mediterranei gen. nov., sp. nov., within the new family Reticulibacteraceae fam. nov., and Ktedonospora formicarum gen. nov., sp. nov., Ktedonobacter robiniae sp. nov., Dictyobacter formicarum sp. nov. and Dictyobacter arantiisoli sp. nov., belonging to the class Ktedonobacteria.</title>
        <authorList>
            <person name="Yabe S."/>
            <person name="Zheng Y."/>
            <person name="Wang C.M."/>
            <person name="Sakai Y."/>
            <person name="Abe K."/>
            <person name="Yokota A."/>
            <person name="Donadio S."/>
            <person name="Cavaletti L."/>
            <person name="Monciardini P."/>
        </authorList>
    </citation>
    <scope>NUCLEOTIDE SEQUENCE [LARGE SCALE GENOMIC DNA]</scope>
    <source>
        <strain evidence="7 8">SOSP1-9</strain>
    </source>
</reference>
<dbReference type="Proteomes" id="UP000635565">
    <property type="component" value="Unassembled WGS sequence"/>
</dbReference>
<accession>A0ABQ3VG99</accession>
<sequence length="379" mass="43525">MVAKRGRGEGSIYKRKDGRWTAEISVEGGKSKFLYGKTRKEVQEKLKVALYEQQKGMLVTGPQQKVGQFLTHWLEDVHKQSIRSRTYERYEEIVRLHLVPGIGHHQLQKLSPQHIQSFYKKKLEEGLSNTTVISFHNVLHKALETAVRWNLIGRNTCDLVSPPRRKRFEIQPLTMQQIHQFLAVAHGHRQEALFILALATGMRRGELLGLKWQDIDMNRGVLQVRRILSRIPSKLPGKGFEEAEPKTEKGRRSIVLPPFTIEVLKQHRIRQLEAKLKAGLDWQDHDYVFCTSIGTHLNPTRDVLAVLKSLLAEAALPDIRFHDLRHSSATMLLGMKVHPKIVQEILGHSQISITMDIYSHVLPTMQEEAMNKLNDALQQ</sequence>
<dbReference type="PANTHER" id="PTHR30349">
    <property type="entry name" value="PHAGE INTEGRASE-RELATED"/>
    <property type="match status" value="1"/>
</dbReference>
<organism evidence="7 8">
    <name type="scientific">Dictyobacter formicarum</name>
    <dbReference type="NCBI Taxonomy" id="2778368"/>
    <lineage>
        <taxon>Bacteria</taxon>
        <taxon>Bacillati</taxon>
        <taxon>Chloroflexota</taxon>
        <taxon>Ktedonobacteria</taxon>
        <taxon>Ktedonobacterales</taxon>
        <taxon>Dictyobacteraceae</taxon>
        <taxon>Dictyobacter</taxon>
    </lineage>
</organism>
<protein>
    <submittedName>
        <fullName evidence="7">Site-specific integrase</fullName>
    </submittedName>
</protein>
<proteinExistence type="predicted"/>
<dbReference type="InterPro" id="IPR011010">
    <property type="entry name" value="DNA_brk_join_enz"/>
</dbReference>
<keyword evidence="8" id="KW-1185">Reference proteome</keyword>
<dbReference type="Pfam" id="PF14659">
    <property type="entry name" value="Phage_int_SAM_3"/>
    <property type="match status" value="1"/>
</dbReference>
<dbReference type="Gene3D" id="1.10.443.10">
    <property type="entry name" value="Intergrase catalytic core"/>
    <property type="match status" value="1"/>
</dbReference>
<dbReference type="InterPro" id="IPR010998">
    <property type="entry name" value="Integrase_recombinase_N"/>
</dbReference>
<evidence type="ECO:0000259" key="5">
    <source>
        <dbReference type="PROSITE" id="PS51898"/>
    </source>
</evidence>
<dbReference type="Gene3D" id="1.10.150.130">
    <property type="match status" value="1"/>
</dbReference>
<feature type="domain" description="Core-binding (CB)" evidence="6">
    <location>
        <begin position="64"/>
        <end position="147"/>
    </location>
</feature>
<evidence type="ECO:0000313" key="7">
    <source>
        <dbReference type="EMBL" id="GHO84393.1"/>
    </source>
</evidence>
<dbReference type="PROSITE" id="PS51898">
    <property type="entry name" value="TYR_RECOMBINASE"/>
    <property type="match status" value="1"/>
</dbReference>
<name>A0ABQ3VG99_9CHLR</name>
<dbReference type="SUPFAM" id="SSF56349">
    <property type="entry name" value="DNA breaking-rejoining enzymes"/>
    <property type="match status" value="1"/>
</dbReference>
<keyword evidence="3" id="KW-0233">DNA recombination</keyword>